<dbReference type="RefSeq" id="WP_036338343.1">
    <property type="nucleotide sequence ID" value="NZ_JALN02000001.1"/>
</dbReference>
<dbReference type="OrthoDB" id="120660at2"/>
<accession>A0A064CG51</accession>
<evidence type="ECO:0000313" key="2">
    <source>
        <dbReference type="EMBL" id="KDE97713.1"/>
    </source>
</evidence>
<dbReference type="AlphaFoldDB" id="A0A064CG51"/>
<evidence type="ECO:0000259" key="1">
    <source>
        <dbReference type="Pfam" id="PF09348"/>
    </source>
</evidence>
<evidence type="ECO:0000313" key="3">
    <source>
        <dbReference type="Proteomes" id="UP000022835"/>
    </source>
</evidence>
<dbReference type="STRING" id="1440774.Y900_001865"/>
<dbReference type="Proteomes" id="UP000022835">
    <property type="component" value="Unassembled WGS sequence"/>
</dbReference>
<organism evidence="2 3">
    <name type="scientific">Mycolicibacterium aromaticivorans JS19b1 = JCM 16368</name>
    <dbReference type="NCBI Taxonomy" id="1440774"/>
    <lineage>
        <taxon>Bacteria</taxon>
        <taxon>Bacillati</taxon>
        <taxon>Actinomycetota</taxon>
        <taxon>Actinomycetes</taxon>
        <taxon>Mycobacteriales</taxon>
        <taxon>Mycobacteriaceae</taxon>
        <taxon>Mycolicibacterium</taxon>
    </lineage>
</organism>
<proteinExistence type="predicted"/>
<dbReference type="PIRSF" id="PIRSF010260">
    <property type="entry name" value="UCP010260"/>
    <property type="match status" value="1"/>
</dbReference>
<dbReference type="EMBL" id="JALN02000001">
    <property type="protein sequence ID" value="KDE97713.1"/>
    <property type="molecule type" value="Genomic_DNA"/>
</dbReference>
<name>A0A064CG51_9MYCO</name>
<keyword evidence="3" id="KW-1185">Reference proteome</keyword>
<feature type="domain" description="DUF1990" evidence="1">
    <location>
        <begin position="12"/>
        <end position="162"/>
    </location>
</feature>
<dbReference type="InterPro" id="IPR018960">
    <property type="entry name" value="DUF1990"/>
</dbReference>
<dbReference type="PANTHER" id="PTHR34202">
    <property type="entry name" value="UPF0548 PROTEIN"/>
    <property type="match status" value="1"/>
</dbReference>
<comment type="caution">
    <text evidence="2">The sequence shown here is derived from an EMBL/GenBank/DDBJ whole genome shotgun (WGS) entry which is preliminary data.</text>
</comment>
<dbReference type="InterPro" id="IPR014457">
    <property type="entry name" value="UCP010260"/>
</dbReference>
<dbReference type="eggNOG" id="COG4762">
    <property type="taxonomic scope" value="Bacteria"/>
</dbReference>
<dbReference type="PANTHER" id="PTHR34202:SF1">
    <property type="entry name" value="UPF0548 PROTEIN"/>
    <property type="match status" value="1"/>
</dbReference>
<dbReference type="Pfam" id="PF09348">
    <property type="entry name" value="DUF1990"/>
    <property type="match status" value="1"/>
</dbReference>
<sequence length="165" mass="17666">MKLSDLADRPLTYAEVGATAAGLPAGYHHVRLSSRIGSGRARFERAADSVMRYGMLRGAGLRVAATTEVAEVGTDVLGRLGPFLAPCRVVYVVDESNRRGFAYGSLPGHAVSGEEMFGVRFDPGDESVHAEVVAFSTPATWWSQVGAPVASLVQRVITRRYLSVV</sequence>
<reference evidence="2" key="1">
    <citation type="submission" date="2014-05" db="EMBL/GenBank/DDBJ databases">
        <title>Genome sequence of Mycobacterium aromaticivorans strain JS19b1T (= DSM 45407T).</title>
        <authorList>
            <person name="Kwak Y."/>
            <person name="Park G.-S."/>
            <person name="Li Q.X."/>
            <person name="Lee S.-E."/>
            <person name="Shin J.-H."/>
        </authorList>
    </citation>
    <scope>NUCLEOTIDE SEQUENCE [LARGE SCALE GENOMIC DNA]</scope>
    <source>
        <strain evidence="2">JS19b1</strain>
    </source>
</reference>
<protein>
    <recommendedName>
        <fullName evidence="1">DUF1990 domain-containing protein</fullName>
    </recommendedName>
</protein>
<gene>
    <name evidence="2" type="ORF">Y900_001865</name>
</gene>